<dbReference type="GO" id="GO:0022857">
    <property type="term" value="F:transmembrane transporter activity"/>
    <property type="evidence" value="ECO:0007669"/>
    <property type="project" value="InterPro"/>
</dbReference>
<feature type="transmembrane region" description="Helical" evidence="6">
    <location>
        <begin position="143"/>
        <end position="162"/>
    </location>
</feature>
<keyword evidence="3 6" id="KW-0812">Transmembrane</keyword>
<dbReference type="Gene3D" id="1.20.1740.10">
    <property type="entry name" value="Amino acid/polyamine transporter I"/>
    <property type="match status" value="1"/>
</dbReference>
<evidence type="ECO:0000313" key="7">
    <source>
        <dbReference type="EMBL" id="PSJ99037.1"/>
    </source>
</evidence>
<dbReference type="PIRSF" id="PIRSF006060">
    <property type="entry name" value="AA_transporter"/>
    <property type="match status" value="1"/>
</dbReference>
<feature type="transmembrane region" description="Helical" evidence="6">
    <location>
        <begin position="419"/>
        <end position="436"/>
    </location>
</feature>
<evidence type="ECO:0000256" key="5">
    <source>
        <dbReference type="ARBA" id="ARBA00023136"/>
    </source>
</evidence>
<feature type="transmembrane region" description="Helical" evidence="6">
    <location>
        <begin position="351"/>
        <end position="371"/>
    </location>
</feature>
<sequence>MVKQSVQANDSQDMQTYHYKQELRRTLKLFSSFAVAFSFISITTGIFSNYGFVLSTAGPAGIWTWPIVTIGHLIVAIIFAELAGRIPLSGYSYQWVTRLANPGLGWFAGWIAFCFLVIVVPTVDYALAPIIAEMFGWDTGSQTLIWIVIGTLVVQALLNIYGVKLATRINDIAVYTEVIGMVGIVVVLGAVVMYNGANWSMLTDIGTATTQSDGSYLGAFIMAALMGSFTLVGFEAAANLSEETINAKKTVPRAMILSVLLSGVIGFLLLIVISVAITDLPTVLGAANPIPYILQASLGSAVSSFFLVLCLISIFACGLIIMASASRLIYALSRDNVFFASSIFKKVSPQTSVPTNAVLLVLMLGILSVLFADSLTLLVGATSVLPALLYLTTIAAYAWKRKELPKSKHFDLGKWRTPLTFLAIAWLIFEIGILTVPKKFHSVAIVAATLLAVGVILYHLLFRKGIMEGRIGIKDRTFGFDEEKEDHSA</sequence>
<evidence type="ECO:0000313" key="8">
    <source>
        <dbReference type="Proteomes" id="UP000240419"/>
    </source>
</evidence>
<name>A0A2P7VIK4_9BACL</name>
<feature type="transmembrane region" description="Helical" evidence="6">
    <location>
        <begin position="377"/>
        <end position="399"/>
    </location>
</feature>
<evidence type="ECO:0000256" key="6">
    <source>
        <dbReference type="SAM" id="Phobius"/>
    </source>
</evidence>
<comment type="subcellular location">
    <subcellularLocation>
        <location evidence="1">Membrane</location>
        <topology evidence="1">Multi-pass membrane protein</topology>
    </subcellularLocation>
</comment>
<feature type="transmembrane region" description="Helical" evidence="6">
    <location>
        <begin position="62"/>
        <end position="83"/>
    </location>
</feature>
<accession>A0A2P7VIK4</accession>
<dbReference type="PANTHER" id="PTHR45649">
    <property type="entry name" value="AMINO-ACID PERMEASE BAT1"/>
    <property type="match status" value="1"/>
</dbReference>
<dbReference type="PANTHER" id="PTHR45649:SF26">
    <property type="entry name" value="OS04G0435100 PROTEIN"/>
    <property type="match status" value="1"/>
</dbReference>
<dbReference type="OrthoDB" id="8274074at2"/>
<dbReference type="GO" id="GO:0016020">
    <property type="term" value="C:membrane"/>
    <property type="evidence" value="ECO:0007669"/>
    <property type="project" value="UniProtKB-SubCell"/>
</dbReference>
<dbReference type="AlphaFoldDB" id="A0A2P7VIK4"/>
<keyword evidence="5 6" id="KW-0472">Membrane</keyword>
<feature type="transmembrane region" description="Helical" evidence="6">
    <location>
        <begin position="214"/>
        <end position="234"/>
    </location>
</feature>
<proteinExistence type="predicted"/>
<feature type="transmembrane region" description="Helical" evidence="6">
    <location>
        <begin position="104"/>
        <end position="123"/>
    </location>
</feature>
<evidence type="ECO:0000256" key="1">
    <source>
        <dbReference type="ARBA" id="ARBA00004141"/>
    </source>
</evidence>
<dbReference type="InterPro" id="IPR002293">
    <property type="entry name" value="AA/rel_permease1"/>
</dbReference>
<keyword evidence="4 6" id="KW-1133">Transmembrane helix</keyword>
<protein>
    <submittedName>
        <fullName evidence="7">Amino acid permease</fullName>
    </submittedName>
</protein>
<feature type="transmembrane region" description="Helical" evidence="6">
    <location>
        <begin position="442"/>
        <end position="461"/>
    </location>
</feature>
<gene>
    <name evidence="7" type="ORF">C7R93_05285</name>
</gene>
<keyword evidence="2" id="KW-0813">Transport</keyword>
<dbReference type="Pfam" id="PF13520">
    <property type="entry name" value="AA_permease_2"/>
    <property type="match status" value="1"/>
</dbReference>
<keyword evidence="8" id="KW-1185">Reference proteome</keyword>
<feature type="transmembrane region" description="Helical" evidence="6">
    <location>
        <begin position="255"/>
        <end position="277"/>
    </location>
</feature>
<dbReference type="EMBL" id="PXZM01000005">
    <property type="protein sequence ID" value="PSJ99037.1"/>
    <property type="molecule type" value="Genomic_DNA"/>
</dbReference>
<evidence type="ECO:0000256" key="2">
    <source>
        <dbReference type="ARBA" id="ARBA00022448"/>
    </source>
</evidence>
<evidence type="ECO:0000256" key="4">
    <source>
        <dbReference type="ARBA" id="ARBA00022989"/>
    </source>
</evidence>
<evidence type="ECO:0000256" key="3">
    <source>
        <dbReference type="ARBA" id="ARBA00022692"/>
    </source>
</evidence>
<feature type="transmembrane region" description="Helical" evidence="6">
    <location>
        <begin position="29"/>
        <end position="50"/>
    </location>
</feature>
<comment type="caution">
    <text evidence="7">The sequence shown here is derived from an EMBL/GenBank/DDBJ whole genome shotgun (WGS) entry which is preliminary data.</text>
</comment>
<dbReference type="RefSeq" id="WP_106837833.1">
    <property type="nucleotide sequence ID" value="NZ_JBCNIW010000040.1"/>
</dbReference>
<feature type="transmembrane region" description="Helical" evidence="6">
    <location>
        <begin position="174"/>
        <end position="194"/>
    </location>
</feature>
<dbReference type="Proteomes" id="UP000240419">
    <property type="component" value="Unassembled WGS sequence"/>
</dbReference>
<reference evidence="7 8" key="1">
    <citation type="submission" date="2018-03" db="EMBL/GenBank/DDBJ databases">
        <title>Brevisbacillus phylogenomics.</title>
        <authorList>
            <person name="Dunlap C."/>
        </authorList>
    </citation>
    <scope>NUCLEOTIDE SEQUENCE [LARGE SCALE GENOMIC DNA]</scope>
    <source>
        <strain evidence="7 8">NRRL NRS-1210</strain>
    </source>
</reference>
<feature type="transmembrane region" description="Helical" evidence="6">
    <location>
        <begin position="297"/>
        <end position="330"/>
    </location>
</feature>
<organism evidence="7 8">
    <name type="scientific">Brevibacillus fortis</name>
    <dbReference type="NCBI Taxonomy" id="2126352"/>
    <lineage>
        <taxon>Bacteria</taxon>
        <taxon>Bacillati</taxon>
        <taxon>Bacillota</taxon>
        <taxon>Bacilli</taxon>
        <taxon>Bacillales</taxon>
        <taxon>Paenibacillaceae</taxon>
        <taxon>Brevibacillus</taxon>
    </lineage>
</organism>